<dbReference type="AlphaFoldDB" id="A0A8R1XUV0"/>
<reference evidence="3" key="2">
    <citation type="submission" date="2022-06" db="UniProtKB">
        <authorList>
            <consortium name="EnsemblMetazoa"/>
        </authorList>
    </citation>
    <scope>IDENTIFICATION</scope>
</reference>
<accession>A0A8R1XUV0</accession>
<dbReference type="EMBL" id="CMVM020000489">
    <property type="status" value="NOT_ANNOTATED_CDS"/>
    <property type="molecule type" value="Genomic_DNA"/>
</dbReference>
<name>A0A8R1XUV0_ONCVO</name>
<evidence type="ECO:0000256" key="2">
    <source>
        <dbReference type="SAM" id="SignalP"/>
    </source>
</evidence>
<sequence length="52" mass="5629">MHFLGIFLLTFCTVFVIRTCGPKRGQLRGPPGRNGQDGNEGVRGIQGDEGPE</sequence>
<dbReference type="EnsemblMetazoa" id="OVOC12490.1">
    <property type="protein sequence ID" value="OVOC12490.1"/>
    <property type="gene ID" value="WBGene00249299"/>
</dbReference>
<keyword evidence="2" id="KW-0732">Signal</keyword>
<evidence type="ECO:0000313" key="4">
    <source>
        <dbReference type="Proteomes" id="UP000024404"/>
    </source>
</evidence>
<evidence type="ECO:0000256" key="1">
    <source>
        <dbReference type="SAM" id="MobiDB-lite"/>
    </source>
</evidence>
<feature type="chain" id="PRO_5035756800" evidence="2">
    <location>
        <begin position="20"/>
        <end position="52"/>
    </location>
</feature>
<protein>
    <submittedName>
        <fullName evidence="3">Uncharacterized protein</fullName>
    </submittedName>
</protein>
<feature type="signal peptide" evidence="2">
    <location>
        <begin position="1"/>
        <end position="19"/>
    </location>
</feature>
<evidence type="ECO:0000313" key="3">
    <source>
        <dbReference type="EnsemblMetazoa" id="OVOC12490.1"/>
    </source>
</evidence>
<feature type="region of interest" description="Disordered" evidence="1">
    <location>
        <begin position="23"/>
        <end position="52"/>
    </location>
</feature>
<reference evidence="4" key="1">
    <citation type="submission" date="2013-10" db="EMBL/GenBank/DDBJ databases">
        <title>Genome sequencing of Onchocerca volvulus.</title>
        <authorList>
            <person name="Cotton J."/>
            <person name="Tsai J."/>
            <person name="Stanley E."/>
            <person name="Tracey A."/>
            <person name="Holroyd N."/>
            <person name="Lustigman S."/>
            <person name="Berriman M."/>
        </authorList>
    </citation>
    <scope>NUCLEOTIDE SEQUENCE</scope>
</reference>
<keyword evidence="4" id="KW-1185">Reference proteome</keyword>
<proteinExistence type="predicted"/>
<organism evidence="3 4">
    <name type="scientific">Onchocerca volvulus</name>
    <dbReference type="NCBI Taxonomy" id="6282"/>
    <lineage>
        <taxon>Eukaryota</taxon>
        <taxon>Metazoa</taxon>
        <taxon>Ecdysozoa</taxon>
        <taxon>Nematoda</taxon>
        <taxon>Chromadorea</taxon>
        <taxon>Rhabditida</taxon>
        <taxon>Spirurina</taxon>
        <taxon>Spiruromorpha</taxon>
        <taxon>Filarioidea</taxon>
        <taxon>Onchocercidae</taxon>
        <taxon>Onchocerca</taxon>
    </lineage>
</organism>
<dbReference type="Proteomes" id="UP000024404">
    <property type="component" value="Unassembled WGS sequence"/>
</dbReference>